<evidence type="ECO:0000313" key="8">
    <source>
        <dbReference type="Proteomes" id="UP000552700"/>
    </source>
</evidence>
<dbReference type="InterPro" id="IPR011701">
    <property type="entry name" value="MFS"/>
</dbReference>
<sequence length="421" mass="45161">MTAQSSSSAYPAFGKDPRWVTLAGCFLCYGFDAVDFMVLALALPAIVSDFGLTLGEAGLIGTAGMIGVGLSSMLLGWYADNHGRRPALIASVLIFALFTVAIAFARGWWDMMILRLLAGLGLGGVWGVVSAFINETWPRQSRGRASAFVLSAWPVGFILAALLAHLLLPAHGWRGLFLSGGLALVAAIFVLVFVPESAVWREEKARRQSALGNRPVPLQEIFTDGRWRRTLLATAIAACALTGYWGTNTWLPTYLVKERGLDPSAMTTFLIVMNIGMFVGYQIFGFVADRIGAKATILLCFAATTVLLPIYAMIRDLTLLLWFGPVVALFFAYFGIFGTYFSALFPAHIRSTGAGFCFNIGRGVSAFAPYALGEIATSFSLSVSIALCGVFFLLAGLLMTLMPNMATEDGHVQPTGVPATS</sequence>
<feature type="transmembrane region" description="Helical" evidence="5">
    <location>
        <begin position="230"/>
        <end position="247"/>
    </location>
</feature>
<organism evidence="7 8">
    <name type="scientific">Sphingobium subterraneum</name>
    <dbReference type="NCBI Taxonomy" id="627688"/>
    <lineage>
        <taxon>Bacteria</taxon>
        <taxon>Pseudomonadati</taxon>
        <taxon>Pseudomonadota</taxon>
        <taxon>Alphaproteobacteria</taxon>
        <taxon>Sphingomonadales</taxon>
        <taxon>Sphingomonadaceae</taxon>
        <taxon>Sphingobium</taxon>
    </lineage>
</organism>
<evidence type="ECO:0000256" key="3">
    <source>
        <dbReference type="ARBA" id="ARBA00022989"/>
    </source>
</evidence>
<evidence type="ECO:0000256" key="1">
    <source>
        <dbReference type="ARBA" id="ARBA00004141"/>
    </source>
</evidence>
<dbReference type="Gene3D" id="1.20.1250.20">
    <property type="entry name" value="MFS general substrate transporter like domains"/>
    <property type="match status" value="1"/>
</dbReference>
<dbReference type="AlphaFoldDB" id="A0A841J316"/>
<dbReference type="PROSITE" id="PS00217">
    <property type="entry name" value="SUGAR_TRANSPORT_2"/>
    <property type="match status" value="1"/>
</dbReference>
<dbReference type="RefSeq" id="WP_184077570.1">
    <property type="nucleotide sequence ID" value="NZ_JACIJP010000001.1"/>
</dbReference>
<dbReference type="PANTHER" id="PTHR23508">
    <property type="entry name" value="CARBOXYLIC ACID TRANSPORTER PROTEIN HOMOLOG"/>
    <property type="match status" value="1"/>
</dbReference>
<feature type="transmembrane region" description="Helical" evidence="5">
    <location>
        <begin position="59"/>
        <end position="79"/>
    </location>
</feature>
<keyword evidence="4 5" id="KW-0472">Membrane</keyword>
<feature type="transmembrane region" description="Helical" evidence="5">
    <location>
        <begin position="378"/>
        <end position="401"/>
    </location>
</feature>
<reference evidence="7 8" key="1">
    <citation type="submission" date="2020-08" db="EMBL/GenBank/DDBJ databases">
        <title>Genomic Encyclopedia of Type Strains, Phase IV (KMG-IV): sequencing the most valuable type-strain genomes for metagenomic binning, comparative biology and taxonomic classification.</title>
        <authorList>
            <person name="Goeker M."/>
        </authorList>
    </citation>
    <scope>NUCLEOTIDE SEQUENCE [LARGE SCALE GENOMIC DNA]</scope>
    <source>
        <strain evidence="7 8">DSM 102255</strain>
    </source>
</reference>
<keyword evidence="3 5" id="KW-1133">Transmembrane helix</keyword>
<proteinExistence type="predicted"/>
<feature type="transmembrane region" description="Helical" evidence="5">
    <location>
        <begin position="320"/>
        <end position="341"/>
    </location>
</feature>
<keyword evidence="2 5" id="KW-0812">Transmembrane</keyword>
<evidence type="ECO:0000256" key="5">
    <source>
        <dbReference type="SAM" id="Phobius"/>
    </source>
</evidence>
<evidence type="ECO:0000259" key="6">
    <source>
        <dbReference type="PROSITE" id="PS50850"/>
    </source>
</evidence>
<gene>
    <name evidence="7" type="ORF">FHS92_000712</name>
</gene>
<feature type="transmembrane region" description="Helical" evidence="5">
    <location>
        <begin position="112"/>
        <end position="133"/>
    </location>
</feature>
<evidence type="ECO:0000256" key="4">
    <source>
        <dbReference type="ARBA" id="ARBA00023136"/>
    </source>
</evidence>
<dbReference type="InterPro" id="IPR036259">
    <property type="entry name" value="MFS_trans_sf"/>
</dbReference>
<comment type="subcellular location">
    <subcellularLocation>
        <location evidence="1">Membrane</location>
        <topology evidence="1">Multi-pass membrane protein</topology>
    </subcellularLocation>
</comment>
<dbReference type="InterPro" id="IPR005829">
    <property type="entry name" value="Sugar_transporter_CS"/>
</dbReference>
<dbReference type="PROSITE" id="PS50850">
    <property type="entry name" value="MFS"/>
    <property type="match status" value="1"/>
</dbReference>
<feature type="transmembrane region" description="Helical" evidence="5">
    <location>
        <begin position="267"/>
        <end position="288"/>
    </location>
</feature>
<evidence type="ECO:0000313" key="7">
    <source>
        <dbReference type="EMBL" id="MBB6123005.1"/>
    </source>
</evidence>
<feature type="transmembrane region" description="Helical" evidence="5">
    <location>
        <begin position="145"/>
        <end position="167"/>
    </location>
</feature>
<dbReference type="InterPro" id="IPR020846">
    <property type="entry name" value="MFS_dom"/>
</dbReference>
<dbReference type="Proteomes" id="UP000552700">
    <property type="component" value="Unassembled WGS sequence"/>
</dbReference>
<dbReference type="PANTHER" id="PTHR23508:SF10">
    <property type="entry name" value="CARBOXYLIC ACID TRANSPORTER PROTEIN HOMOLOG"/>
    <property type="match status" value="1"/>
</dbReference>
<protein>
    <submittedName>
        <fullName evidence="7">MFS family permease</fullName>
    </submittedName>
</protein>
<feature type="transmembrane region" description="Helical" evidence="5">
    <location>
        <begin position="20"/>
        <end position="47"/>
    </location>
</feature>
<feature type="transmembrane region" description="Helical" evidence="5">
    <location>
        <begin position="295"/>
        <end position="314"/>
    </location>
</feature>
<name>A0A841J316_9SPHN</name>
<accession>A0A841J316</accession>
<dbReference type="SUPFAM" id="SSF103473">
    <property type="entry name" value="MFS general substrate transporter"/>
    <property type="match status" value="1"/>
</dbReference>
<feature type="transmembrane region" description="Helical" evidence="5">
    <location>
        <begin position="173"/>
        <end position="194"/>
    </location>
</feature>
<evidence type="ECO:0000256" key="2">
    <source>
        <dbReference type="ARBA" id="ARBA00022692"/>
    </source>
</evidence>
<dbReference type="GO" id="GO:0005886">
    <property type="term" value="C:plasma membrane"/>
    <property type="evidence" value="ECO:0007669"/>
    <property type="project" value="TreeGrafter"/>
</dbReference>
<feature type="domain" description="Major facilitator superfamily (MFS) profile" evidence="6">
    <location>
        <begin position="21"/>
        <end position="407"/>
    </location>
</feature>
<keyword evidence="8" id="KW-1185">Reference proteome</keyword>
<dbReference type="GO" id="GO:0046943">
    <property type="term" value="F:carboxylic acid transmembrane transporter activity"/>
    <property type="evidence" value="ECO:0007669"/>
    <property type="project" value="TreeGrafter"/>
</dbReference>
<dbReference type="EMBL" id="JACIJP010000001">
    <property type="protein sequence ID" value="MBB6123005.1"/>
    <property type="molecule type" value="Genomic_DNA"/>
</dbReference>
<comment type="caution">
    <text evidence="7">The sequence shown here is derived from an EMBL/GenBank/DDBJ whole genome shotgun (WGS) entry which is preliminary data.</text>
</comment>
<feature type="transmembrane region" description="Helical" evidence="5">
    <location>
        <begin position="86"/>
        <end position="106"/>
    </location>
</feature>
<dbReference type="Pfam" id="PF07690">
    <property type="entry name" value="MFS_1"/>
    <property type="match status" value="1"/>
</dbReference>